<gene>
    <name evidence="3" type="ORF">GCM10010421_10560</name>
</gene>
<dbReference type="RefSeq" id="WP_344600139.1">
    <property type="nucleotide sequence ID" value="NZ_BAAATK010000004.1"/>
</dbReference>
<accession>A0ABN3JCM5</accession>
<evidence type="ECO:0000313" key="4">
    <source>
        <dbReference type="Proteomes" id="UP001500460"/>
    </source>
</evidence>
<dbReference type="Pfam" id="PF19816">
    <property type="entry name" value="DUF6299"/>
    <property type="match status" value="1"/>
</dbReference>
<organism evidence="3 4">
    <name type="scientific">Streptomyces glaucus</name>
    <dbReference type="NCBI Taxonomy" id="284029"/>
    <lineage>
        <taxon>Bacteria</taxon>
        <taxon>Bacillati</taxon>
        <taxon>Actinomycetota</taxon>
        <taxon>Actinomycetes</taxon>
        <taxon>Kitasatosporales</taxon>
        <taxon>Streptomycetaceae</taxon>
        <taxon>Streptomyces</taxon>
    </lineage>
</organism>
<feature type="region of interest" description="Disordered" evidence="1">
    <location>
        <begin position="1"/>
        <end position="22"/>
    </location>
</feature>
<evidence type="ECO:0000259" key="2">
    <source>
        <dbReference type="Pfam" id="PF19816"/>
    </source>
</evidence>
<feature type="domain" description="DUF6299" evidence="2">
    <location>
        <begin position="1"/>
        <end position="57"/>
    </location>
</feature>
<comment type="caution">
    <text evidence="3">The sequence shown here is derived from an EMBL/GenBank/DDBJ whole genome shotgun (WGS) entry which is preliminary data.</text>
</comment>
<keyword evidence="4" id="KW-1185">Reference proteome</keyword>
<protein>
    <recommendedName>
        <fullName evidence="2">DUF6299 domain-containing protein</fullName>
    </recommendedName>
</protein>
<evidence type="ECO:0000313" key="3">
    <source>
        <dbReference type="EMBL" id="GAA2425642.1"/>
    </source>
</evidence>
<dbReference type="EMBL" id="BAAATK010000004">
    <property type="protein sequence ID" value="GAA2425642.1"/>
    <property type="molecule type" value="Genomic_DNA"/>
</dbReference>
<proteinExistence type="predicted"/>
<sequence length="58" mass="5950">MCDGEVHRGENAGRPTPGSVKSGAADVEAAVVGLHPVGGLPLPRFRAVRTQGVTLTKE</sequence>
<dbReference type="Proteomes" id="UP001500460">
    <property type="component" value="Unassembled WGS sequence"/>
</dbReference>
<evidence type="ECO:0000256" key="1">
    <source>
        <dbReference type="SAM" id="MobiDB-lite"/>
    </source>
</evidence>
<reference evidence="3 4" key="1">
    <citation type="journal article" date="2019" name="Int. J. Syst. Evol. Microbiol.">
        <title>The Global Catalogue of Microorganisms (GCM) 10K type strain sequencing project: providing services to taxonomists for standard genome sequencing and annotation.</title>
        <authorList>
            <consortium name="The Broad Institute Genomics Platform"/>
            <consortium name="The Broad Institute Genome Sequencing Center for Infectious Disease"/>
            <person name="Wu L."/>
            <person name="Ma J."/>
        </authorList>
    </citation>
    <scope>NUCLEOTIDE SEQUENCE [LARGE SCALE GENOMIC DNA]</scope>
    <source>
        <strain evidence="3 4">JCM 6922</strain>
    </source>
</reference>
<name>A0ABN3JCM5_9ACTN</name>
<feature type="compositionally biased region" description="Basic and acidic residues" evidence="1">
    <location>
        <begin position="1"/>
        <end position="11"/>
    </location>
</feature>
<dbReference type="InterPro" id="IPR046266">
    <property type="entry name" value="DUF6299"/>
</dbReference>